<gene>
    <name evidence="3" type="ORF">CYMTET_7530</name>
</gene>
<evidence type="ECO:0000256" key="1">
    <source>
        <dbReference type="ARBA" id="ARBA00004430"/>
    </source>
</evidence>
<sequence>MLDFFSPLDYTFSPEKHERVAATFHLKGGKEKSAASRASFKAVRNTEVLPNFQNMTSSEVDQLLEAARSEVARREAEKEMEAKTVSQLWDLPIEVGQKILEFLLDDLAQVMRLCSVSKALQRWIQKDCLPQLRRLECREAYANTGVEPSLHALVIKHSMKCVQRIVFHNVESEDWYDVHHGQSNERAAQIPLAVLLAPHCSQLRYLDMTKCIDVTESSLRMIGMHCPNLQHLDVSGCEGVTDMSLCTVGTNCSELRLLDVGGTPVTDAAIIRIAQGCPGLECLKLCNTGVTDASIEVVARHCTRLQILDVYDTDVTDVGFERIGQHGPQLLYLNQLLYLQVGTAGDLITDASILSIAKNCPKLRCLGLCDTGVADASIQQVAKLCPELEYLDVAMTGVSDTSIEMIARRCLQLKYLDVAHCDVSDKSIRTVGEKCQQLTYLVVSNTEKVTEKSLQNVAKNCPRLLSIEWEECLGINDVEALARKLRRHCQWFGKLSKSDFIPIFVAENSSFLFYDKEAR</sequence>
<keyword evidence="4" id="KW-1185">Reference proteome</keyword>
<reference evidence="3 4" key="1">
    <citation type="journal article" date="2015" name="Genome Biol. Evol.">
        <title>Comparative Genomics of a Bacterivorous Green Alga Reveals Evolutionary Causalities and Consequences of Phago-Mixotrophic Mode of Nutrition.</title>
        <authorList>
            <person name="Burns J.A."/>
            <person name="Paasch A."/>
            <person name="Narechania A."/>
            <person name="Kim E."/>
        </authorList>
    </citation>
    <scope>NUCLEOTIDE SEQUENCE [LARGE SCALE GENOMIC DNA]</scope>
    <source>
        <strain evidence="3 4">PLY_AMNH</strain>
    </source>
</reference>
<organism evidence="3 4">
    <name type="scientific">Cymbomonas tetramitiformis</name>
    <dbReference type="NCBI Taxonomy" id="36881"/>
    <lineage>
        <taxon>Eukaryota</taxon>
        <taxon>Viridiplantae</taxon>
        <taxon>Chlorophyta</taxon>
        <taxon>Pyramimonadophyceae</taxon>
        <taxon>Pyramimonadales</taxon>
        <taxon>Pyramimonadaceae</taxon>
        <taxon>Cymbomonas</taxon>
    </lineage>
</organism>
<evidence type="ECO:0000259" key="2">
    <source>
        <dbReference type="Pfam" id="PF25372"/>
    </source>
</evidence>
<evidence type="ECO:0000313" key="4">
    <source>
        <dbReference type="Proteomes" id="UP001190700"/>
    </source>
</evidence>
<accession>A0AAE0LHD2</accession>
<dbReference type="EMBL" id="LGRX02002116">
    <property type="protein sequence ID" value="KAK3284839.1"/>
    <property type="molecule type" value="Genomic_DNA"/>
</dbReference>
<dbReference type="PANTHER" id="PTHR13318:SF190">
    <property type="entry name" value="PARTNER OF PAIRED, ISOFORM B"/>
    <property type="match status" value="1"/>
</dbReference>
<proteinExistence type="predicted"/>
<dbReference type="AlphaFoldDB" id="A0AAE0LHD2"/>
<comment type="caution">
    <text evidence="3">The sequence shown here is derived from an EMBL/GenBank/DDBJ whole genome shotgun (WGS) entry which is preliminary data.</text>
</comment>
<dbReference type="InterPro" id="IPR001611">
    <property type="entry name" value="Leu-rich_rpt"/>
</dbReference>
<dbReference type="SUPFAM" id="SSF81383">
    <property type="entry name" value="F-box domain"/>
    <property type="match status" value="1"/>
</dbReference>
<dbReference type="InterPro" id="IPR036047">
    <property type="entry name" value="F-box-like_dom_sf"/>
</dbReference>
<dbReference type="Pfam" id="PF13516">
    <property type="entry name" value="LRR_6"/>
    <property type="match status" value="1"/>
</dbReference>
<dbReference type="PANTHER" id="PTHR13318">
    <property type="entry name" value="PARTNER OF PAIRED, ISOFORM B-RELATED"/>
    <property type="match status" value="1"/>
</dbReference>
<feature type="domain" description="F-box/LRR-repeat protein 15-like leucin rich repeat" evidence="2">
    <location>
        <begin position="265"/>
        <end position="481"/>
    </location>
</feature>
<dbReference type="Proteomes" id="UP001190700">
    <property type="component" value="Unassembled WGS sequence"/>
</dbReference>
<dbReference type="InterPro" id="IPR032675">
    <property type="entry name" value="LRR_dom_sf"/>
</dbReference>
<dbReference type="GO" id="GO:0031146">
    <property type="term" value="P:SCF-dependent proteasomal ubiquitin-dependent protein catabolic process"/>
    <property type="evidence" value="ECO:0007669"/>
    <property type="project" value="TreeGrafter"/>
</dbReference>
<dbReference type="InterPro" id="IPR006553">
    <property type="entry name" value="Leu-rich_rpt_Cys-con_subtyp"/>
</dbReference>
<protein>
    <recommendedName>
        <fullName evidence="2">F-box/LRR-repeat protein 15-like leucin rich repeat domain-containing protein</fullName>
    </recommendedName>
</protein>
<dbReference type="SMART" id="SM00367">
    <property type="entry name" value="LRR_CC"/>
    <property type="match status" value="10"/>
</dbReference>
<dbReference type="InterPro" id="IPR057207">
    <property type="entry name" value="FBXL15_LRR"/>
</dbReference>
<dbReference type="Pfam" id="PF25372">
    <property type="entry name" value="DUF7885"/>
    <property type="match status" value="1"/>
</dbReference>
<comment type="subcellular location">
    <subcellularLocation>
        <location evidence="1">Cytoplasm</location>
        <location evidence="1">Cytoskeleton</location>
        <location evidence="1">Cilium axoneme</location>
    </subcellularLocation>
</comment>
<dbReference type="SUPFAM" id="SSF52047">
    <property type="entry name" value="RNI-like"/>
    <property type="match status" value="1"/>
</dbReference>
<dbReference type="GO" id="GO:0019005">
    <property type="term" value="C:SCF ubiquitin ligase complex"/>
    <property type="evidence" value="ECO:0007669"/>
    <property type="project" value="TreeGrafter"/>
</dbReference>
<name>A0AAE0LHD2_9CHLO</name>
<evidence type="ECO:0000313" key="3">
    <source>
        <dbReference type="EMBL" id="KAK3284839.1"/>
    </source>
</evidence>
<dbReference type="GO" id="GO:0005930">
    <property type="term" value="C:axoneme"/>
    <property type="evidence" value="ECO:0007669"/>
    <property type="project" value="UniProtKB-SubCell"/>
</dbReference>
<dbReference type="Gene3D" id="3.80.10.10">
    <property type="entry name" value="Ribonuclease Inhibitor"/>
    <property type="match status" value="2"/>
</dbReference>